<keyword evidence="1" id="KW-0472">Membrane</keyword>
<comment type="caution">
    <text evidence="2">The sequence shown here is derived from an EMBL/GenBank/DDBJ whole genome shotgun (WGS) entry which is preliminary data.</text>
</comment>
<accession>A0ABT1WKV3</accession>
<gene>
    <name evidence="2" type="ORF">NQT62_12860</name>
</gene>
<keyword evidence="1" id="KW-1133">Transmembrane helix</keyword>
<sequence>MKHILRKPFQWGLTLIEISLSLALISIGLLAVADSIPGLVQRANELRISNNLRTLLSLKENLRGDISAAGSGDIQTTSRYSIYVCQYGSNASNPSECTPLSSPNFNAQGLVHKECVASAASGQLVSNDRSVIRIAVYRGYGNRLEYFYAEVPWNETELIETTLATVCTTPFNTAPTGIAQGKWILMNNTEVYGLNSFSACGVDNAGMSSFIQHGPPQGCVLPVNQIGSDPSTKCSPGVNGLNAIALYYKFDVQNSSTDREASFSDVSIIPLTNRPCINDASTND</sequence>
<protein>
    <submittedName>
        <fullName evidence="2">Type II secretion system GspH family protein</fullName>
    </submittedName>
</protein>
<dbReference type="InterPro" id="IPR012902">
    <property type="entry name" value="N_methyl_site"/>
</dbReference>
<keyword evidence="1" id="KW-0812">Transmembrane</keyword>
<dbReference type="Proteomes" id="UP001204142">
    <property type="component" value="Unassembled WGS sequence"/>
</dbReference>
<keyword evidence="3" id="KW-1185">Reference proteome</keyword>
<proteinExistence type="predicted"/>
<dbReference type="RefSeq" id="WP_256765123.1">
    <property type="nucleotide sequence ID" value="NZ_JANIGO010000004.1"/>
</dbReference>
<feature type="transmembrane region" description="Helical" evidence="1">
    <location>
        <begin position="12"/>
        <end position="33"/>
    </location>
</feature>
<reference evidence="2 3" key="1">
    <citation type="submission" date="2022-07" db="EMBL/GenBank/DDBJ databases">
        <authorList>
            <person name="Xamxidin M."/>
            <person name="Wu M."/>
        </authorList>
    </citation>
    <scope>NUCLEOTIDE SEQUENCE [LARGE SCALE GENOMIC DNA]</scope>
    <source>
        <strain evidence="2 3">NBRC 111650</strain>
    </source>
</reference>
<dbReference type="EMBL" id="JANIGO010000004">
    <property type="protein sequence ID" value="MCQ8897324.1"/>
    <property type="molecule type" value="Genomic_DNA"/>
</dbReference>
<name>A0ABT1WKV3_9BURK</name>
<evidence type="ECO:0000313" key="3">
    <source>
        <dbReference type="Proteomes" id="UP001204142"/>
    </source>
</evidence>
<dbReference type="NCBIfam" id="TIGR02532">
    <property type="entry name" value="IV_pilin_GFxxxE"/>
    <property type="match status" value="1"/>
</dbReference>
<evidence type="ECO:0000256" key="1">
    <source>
        <dbReference type="SAM" id="Phobius"/>
    </source>
</evidence>
<organism evidence="2 3">
    <name type="scientific">Limnobacter humi</name>
    <dbReference type="NCBI Taxonomy" id="1778671"/>
    <lineage>
        <taxon>Bacteria</taxon>
        <taxon>Pseudomonadati</taxon>
        <taxon>Pseudomonadota</taxon>
        <taxon>Betaproteobacteria</taxon>
        <taxon>Burkholderiales</taxon>
        <taxon>Burkholderiaceae</taxon>
        <taxon>Limnobacter</taxon>
    </lineage>
</organism>
<evidence type="ECO:0000313" key="2">
    <source>
        <dbReference type="EMBL" id="MCQ8897324.1"/>
    </source>
</evidence>